<gene>
    <name evidence="2" type="ORF">Mal4_21160</name>
</gene>
<evidence type="ECO:0000313" key="2">
    <source>
        <dbReference type="EMBL" id="QDU37799.1"/>
    </source>
</evidence>
<dbReference type="Proteomes" id="UP000320496">
    <property type="component" value="Chromosome"/>
</dbReference>
<accession>A0A517Z5T0</accession>
<proteinExistence type="predicted"/>
<dbReference type="Pfam" id="PF09861">
    <property type="entry name" value="Lar_N"/>
    <property type="match status" value="1"/>
</dbReference>
<reference evidence="2 3" key="1">
    <citation type="submission" date="2019-02" db="EMBL/GenBank/DDBJ databases">
        <title>Deep-cultivation of Planctomycetes and their phenomic and genomic characterization uncovers novel biology.</title>
        <authorList>
            <person name="Wiegand S."/>
            <person name="Jogler M."/>
            <person name="Boedeker C."/>
            <person name="Pinto D."/>
            <person name="Vollmers J."/>
            <person name="Rivas-Marin E."/>
            <person name="Kohn T."/>
            <person name="Peeters S.H."/>
            <person name="Heuer A."/>
            <person name="Rast P."/>
            <person name="Oberbeckmann S."/>
            <person name="Bunk B."/>
            <person name="Jeske O."/>
            <person name="Meyerdierks A."/>
            <person name="Storesund J.E."/>
            <person name="Kallscheuer N."/>
            <person name="Luecker S."/>
            <person name="Lage O.M."/>
            <person name="Pohl T."/>
            <person name="Merkel B.J."/>
            <person name="Hornburger P."/>
            <person name="Mueller R.-W."/>
            <person name="Bruemmer F."/>
            <person name="Labrenz M."/>
            <person name="Spormann A.M."/>
            <person name="Op den Camp H."/>
            <person name="Overmann J."/>
            <person name="Amann R."/>
            <person name="Jetten M.S.M."/>
            <person name="Mascher T."/>
            <person name="Medema M.H."/>
            <person name="Devos D.P."/>
            <person name="Kaster A.-K."/>
            <person name="Ovreas L."/>
            <person name="Rohde M."/>
            <person name="Galperin M.Y."/>
            <person name="Jogler C."/>
        </authorList>
    </citation>
    <scope>NUCLEOTIDE SEQUENCE [LARGE SCALE GENOMIC DNA]</scope>
    <source>
        <strain evidence="2 3">Mal4</strain>
    </source>
</reference>
<dbReference type="EMBL" id="CP036275">
    <property type="protein sequence ID" value="QDU37799.1"/>
    <property type="molecule type" value="Genomic_DNA"/>
</dbReference>
<feature type="domain" description="LarA-like N-terminal" evidence="1">
    <location>
        <begin position="12"/>
        <end position="176"/>
    </location>
</feature>
<dbReference type="InterPro" id="IPR018657">
    <property type="entry name" value="LarA-like_N"/>
</dbReference>
<name>A0A517Z5T0_9PLAN</name>
<protein>
    <recommendedName>
        <fullName evidence="1">LarA-like N-terminal domain-containing protein</fullName>
    </recommendedName>
</protein>
<dbReference type="GO" id="GO:0050043">
    <property type="term" value="F:lactate racemase activity"/>
    <property type="evidence" value="ECO:0007669"/>
    <property type="project" value="InterPro"/>
</dbReference>
<evidence type="ECO:0000313" key="3">
    <source>
        <dbReference type="Proteomes" id="UP000320496"/>
    </source>
</evidence>
<organism evidence="2 3">
    <name type="scientific">Maioricimonas rarisocia</name>
    <dbReference type="NCBI Taxonomy" id="2528026"/>
    <lineage>
        <taxon>Bacteria</taxon>
        <taxon>Pseudomonadati</taxon>
        <taxon>Planctomycetota</taxon>
        <taxon>Planctomycetia</taxon>
        <taxon>Planctomycetales</taxon>
        <taxon>Planctomycetaceae</taxon>
        <taxon>Maioricimonas</taxon>
    </lineage>
</organism>
<dbReference type="Gene3D" id="3.40.50.11440">
    <property type="match status" value="1"/>
</dbReference>
<dbReference type="KEGG" id="mri:Mal4_21160"/>
<sequence length="423" mass="45860">MVPVRQQFDRTRVENVADEVERQLQRLRLEETIRPGETVAVTVGSRGIAGIATITRAIVEHLKSISAAPFLVPAMGSHGGGTVEGQLGVLREYGVTEESMGVPIRASMETVIVDRTAQGIPVHFDRHASEADHVLVANRIKPHTGFVGEIESGLHKMMLIGLGKQAGAVTYHRAIKDHTFPEIISAVADVVLKRCSVVAGLAIVENAYDETALIEAVAPAEFLDREKELLLQARRWLPRLPVAEVDLLIIDRIGKDISGTGMDTNVVGRKRKDDAATPQDDVSCKRIFARGLSAGSHGNATGIGLAEFTTRCVVGQIDEHSTRVNCITSGHPRAGMIPLVFDSDREVIDAALQTIGMVEPHEARVIQITDTLHLAELLISEPCVEEAKRSDGLEILGEASPMQFDEQGNLPDVASLFEQQKRG</sequence>
<keyword evidence="3" id="KW-1185">Reference proteome</keyword>
<dbReference type="AlphaFoldDB" id="A0A517Z5T0"/>
<evidence type="ECO:0000259" key="1">
    <source>
        <dbReference type="Pfam" id="PF09861"/>
    </source>
</evidence>